<dbReference type="RefSeq" id="WP_130433665.1">
    <property type="nucleotide sequence ID" value="NZ_SGXF01000001.1"/>
</dbReference>
<evidence type="ECO:0000313" key="2">
    <source>
        <dbReference type="Proteomes" id="UP000292927"/>
    </source>
</evidence>
<evidence type="ECO:0000313" key="1">
    <source>
        <dbReference type="EMBL" id="RZT02898.1"/>
    </source>
</evidence>
<comment type="caution">
    <text evidence="1">The sequence shown here is derived from an EMBL/GenBank/DDBJ whole genome shotgun (WGS) entry which is preliminary data.</text>
</comment>
<gene>
    <name evidence="1" type="ORF">EV209_1028</name>
</gene>
<dbReference type="AlphaFoldDB" id="A0A4Q7PS09"/>
<keyword evidence="2" id="KW-1185">Reference proteome</keyword>
<dbReference type="EMBL" id="SGXF01000001">
    <property type="protein sequence ID" value="RZT02898.1"/>
    <property type="molecule type" value="Genomic_DNA"/>
</dbReference>
<dbReference type="OrthoDB" id="1936043at2"/>
<sequence>MKMKNIEVINTLQTLAALAEKRLPVKVSYAVARNISELQKISADIEKERQKLIQEYAVLGDDGKPRTKKNEDGQDAYELRDEAAYKEEYVQLLEAENDFEPHYISEAELESQSDRYDVLTVAEMMSLAFMIQ</sequence>
<proteinExistence type="predicted"/>
<organism evidence="1 2">
    <name type="scientific">Cuneatibacter caecimuris</name>
    <dbReference type="NCBI Taxonomy" id="1796618"/>
    <lineage>
        <taxon>Bacteria</taxon>
        <taxon>Bacillati</taxon>
        <taxon>Bacillota</taxon>
        <taxon>Clostridia</taxon>
        <taxon>Lachnospirales</taxon>
        <taxon>Lachnospiraceae</taxon>
        <taxon>Cuneatibacter</taxon>
    </lineage>
</organism>
<dbReference type="Proteomes" id="UP000292927">
    <property type="component" value="Unassembled WGS sequence"/>
</dbReference>
<protein>
    <submittedName>
        <fullName evidence="1">Uncharacterized protein</fullName>
    </submittedName>
</protein>
<accession>A0A4Q7PS09</accession>
<reference evidence="1 2" key="1">
    <citation type="submission" date="2019-02" db="EMBL/GenBank/DDBJ databases">
        <title>Genomic Encyclopedia of Type Strains, Phase IV (KMG-IV): sequencing the most valuable type-strain genomes for metagenomic binning, comparative biology and taxonomic classification.</title>
        <authorList>
            <person name="Goeker M."/>
        </authorList>
    </citation>
    <scope>NUCLEOTIDE SEQUENCE [LARGE SCALE GENOMIC DNA]</scope>
    <source>
        <strain evidence="1 2">DSM 29486</strain>
    </source>
</reference>
<name>A0A4Q7PS09_9FIRM</name>